<organism evidence="7 8">
    <name type="scientific">Phormidesmis priestleyi</name>
    <dbReference type="NCBI Taxonomy" id="268141"/>
    <lineage>
        <taxon>Bacteria</taxon>
        <taxon>Bacillati</taxon>
        <taxon>Cyanobacteriota</taxon>
        <taxon>Cyanophyceae</taxon>
        <taxon>Leptolyngbyales</taxon>
        <taxon>Leptolyngbyaceae</taxon>
        <taxon>Phormidesmis</taxon>
    </lineage>
</organism>
<evidence type="ECO:0000256" key="1">
    <source>
        <dbReference type="ARBA" id="ARBA00004651"/>
    </source>
</evidence>
<keyword evidence="5" id="KW-0472">Membrane</keyword>
<protein>
    <submittedName>
        <fullName evidence="7">Transfer complex protein TrsK</fullName>
    </submittedName>
</protein>
<dbReference type="AlphaFoldDB" id="A0A2W4ZFX2"/>
<proteinExistence type="predicted"/>
<dbReference type="InterPro" id="IPR027417">
    <property type="entry name" value="P-loop_NTPase"/>
</dbReference>
<accession>A0A2W4ZFX2</accession>
<dbReference type="InterPro" id="IPR051539">
    <property type="entry name" value="T4SS-coupling_protein"/>
</dbReference>
<evidence type="ECO:0000313" key="8">
    <source>
        <dbReference type="Proteomes" id="UP000249794"/>
    </source>
</evidence>
<evidence type="ECO:0000313" key="7">
    <source>
        <dbReference type="EMBL" id="PZO57451.1"/>
    </source>
</evidence>
<sequence length="576" mass="63563">MANGLRRIRKSIMGDITLIPSSPMPVLAASNLQTMLWQNKEIVFLLALLAVMQALNHRLQNGRGGQFTTGRFANRREIKTAERLWKQQRSTGGLTAALKVGQIDLPYANEGSSVAGAPGTGKTFSVIDPAIRSALRNGYPIIVYDSKGTQTETHAAYAASLGYHVSVFAPGKPYTGTCNLLDFIKSETDSLMAYQLSYILEKNSAGQVPGQAGSGKDFFERTGVNLVEAAILLAKLTEYPDLLTVGKILNLPLLIDRIKTLRESRTVSDWVIEAFAQLLSSEDAEKQVAGMVVTAQNVFKRFISKDLLPSFCGETTIPLDLTGKQILFLQTDIEKKDAVTPLLAAVLQLLVSRNFSEPRKTPLMVSVDEFPSLYLPAFESYLNELRSAGLIALIGYQNFSQLRKRYGPDGAKAMIAACGTQFFFNPRDFETAKEFSQYLGEKEITHYTKSRSYGKNHSRSRNQQIQKVPLVSPDEYLKFRKGECVYVNPGHRSKNGAASVPVRCQVKISEAEIAIHEKSLAAWGATVKDRLIAREKQSNPLGDLDQASRARAMAADRFLPLPVFAEAAADFDDEQY</sequence>
<keyword evidence="2" id="KW-1003">Cell membrane</keyword>
<dbReference type="CDD" id="cd01127">
    <property type="entry name" value="TrwB_TraG_TraD_VirD4"/>
    <property type="match status" value="1"/>
</dbReference>
<keyword evidence="3" id="KW-0812">Transmembrane</keyword>
<gene>
    <name evidence="7" type="ORF">DCF15_07095</name>
</gene>
<feature type="domain" description="TraD/TraG TraM recognition site" evidence="6">
    <location>
        <begin position="362"/>
        <end position="478"/>
    </location>
</feature>
<evidence type="ECO:0000256" key="5">
    <source>
        <dbReference type="ARBA" id="ARBA00023136"/>
    </source>
</evidence>
<dbReference type="Pfam" id="PF12696">
    <property type="entry name" value="TraG-D_C"/>
    <property type="match status" value="1"/>
</dbReference>
<name>A0A2W4ZFX2_9CYAN</name>
<evidence type="ECO:0000256" key="3">
    <source>
        <dbReference type="ARBA" id="ARBA00022692"/>
    </source>
</evidence>
<reference evidence="7 8" key="2">
    <citation type="submission" date="2018-06" db="EMBL/GenBank/DDBJ databases">
        <title>Metagenomic assembly of (sub)arctic Cyanobacteria and their associated microbiome from non-axenic cultures.</title>
        <authorList>
            <person name="Baurain D."/>
        </authorList>
    </citation>
    <scope>NUCLEOTIDE SEQUENCE [LARGE SCALE GENOMIC DNA]</scope>
    <source>
        <strain evidence="7">ULC027bin1</strain>
    </source>
</reference>
<evidence type="ECO:0000259" key="6">
    <source>
        <dbReference type="Pfam" id="PF12696"/>
    </source>
</evidence>
<dbReference type="EMBL" id="QBMP01000051">
    <property type="protein sequence ID" value="PZO57451.1"/>
    <property type="molecule type" value="Genomic_DNA"/>
</dbReference>
<dbReference type="SUPFAM" id="SSF52540">
    <property type="entry name" value="P-loop containing nucleoside triphosphate hydrolases"/>
    <property type="match status" value="1"/>
</dbReference>
<dbReference type="GO" id="GO:0005886">
    <property type="term" value="C:plasma membrane"/>
    <property type="evidence" value="ECO:0007669"/>
    <property type="project" value="UniProtKB-SubCell"/>
</dbReference>
<dbReference type="Gene3D" id="3.40.50.300">
    <property type="entry name" value="P-loop containing nucleotide triphosphate hydrolases"/>
    <property type="match status" value="2"/>
</dbReference>
<dbReference type="InterPro" id="IPR032689">
    <property type="entry name" value="TraG-D_C"/>
</dbReference>
<dbReference type="PANTHER" id="PTHR37937">
    <property type="entry name" value="CONJUGATIVE TRANSFER: DNA TRANSPORT"/>
    <property type="match status" value="1"/>
</dbReference>
<reference evidence="8" key="1">
    <citation type="submission" date="2018-04" db="EMBL/GenBank/DDBJ databases">
        <authorList>
            <person name="Cornet L."/>
        </authorList>
    </citation>
    <scope>NUCLEOTIDE SEQUENCE [LARGE SCALE GENOMIC DNA]</scope>
</reference>
<evidence type="ECO:0000256" key="2">
    <source>
        <dbReference type="ARBA" id="ARBA00022475"/>
    </source>
</evidence>
<keyword evidence="4" id="KW-1133">Transmembrane helix</keyword>
<comment type="caution">
    <text evidence="7">The sequence shown here is derived from an EMBL/GenBank/DDBJ whole genome shotgun (WGS) entry which is preliminary data.</text>
</comment>
<evidence type="ECO:0000256" key="4">
    <source>
        <dbReference type="ARBA" id="ARBA00022989"/>
    </source>
</evidence>
<dbReference type="PANTHER" id="PTHR37937:SF1">
    <property type="entry name" value="CONJUGATIVE TRANSFER: DNA TRANSPORT"/>
    <property type="match status" value="1"/>
</dbReference>
<comment type="subcellular location">
    <subcellularLocation>
        <location evidence="1">Cell membrane</location>
        <topology evidence="1">Multi-pass membrane protein</topology>
    </subcellularLocation>
</comment>
<dbReference type="Proteomes" id="UP000249794">
    <property type="component" value="Unassembled WGS sequence"/>
</dbReference>